<dbReference type="InParanoid" id="E1ZG78"/>
<protein>
    <recommendedName>
        <fullName evidence="4">CCAAT-binding factor domain-containing protein</fullName>
    </recommendedName>
</protein>
<dbReference type="Proteomes" id="UP000008141">
    <property type="component" value="Unassembled WGS sequence"/>
</dbReference>
<dbReference type="Pfam" id="PF03914">
    <property type="entry name" value="CBF"/>
    <property type="match status" value="1"/>
</dbReference>
<evidence type="ECO:0000256" key="2">
    <source>
        <dbReference type="SAM" id="MobiDB-lite"/>
    </source>
</evidence>
<dbReference type="InterPro" id="IPR005612">
    <property type="entry name" value="CCAAT-binding_factor"/>
</dbReference>
<dbReference type="KEGG" id="cvr:CHLNCDRAFT_58007"/>
<feature type="transmembrane region" description="Helical" evidence="3">
    <location>
        <begin position="418"/>
        <end position="438"/>
    </location>
</feature>
<keyword evidence="3" id="KW-1133">Transmembrane helix</keyword>
<dbReference type="GO" id="GO:0030692">
    <property type="term" value="C:Noc4p-Nop14p complex"/>
    <property type="evidence" value="ECO:0007669"/>
    <property type="project" value="TreeGrafter"/>
</dbReference>
<dbReference type="STRING" id="554065.E1ZG78"/>
<feature type="domain" description="CCAAT-binding factor" evidence="4">
    <location>
        <begin position="349"/>
        <end position="578"/>
    </location>
</feature>
<sequence>MVLTRRHPLAHLSSQPIPARCHLRLQATPVLHHLRIFFIDCFDRGDLSVKPVPAEDQSAEAVYAAWLHRQYGAYQAGLLRLLGDAAVDARTQVAAFMAVMECVRGERPGVFNNRLFHRLLAVLLTCAGTAPEVLGLLIGKLLELADVRYFTLASIIRIAQPARQEQQAQQQQGAATGANGAPAAAAGGSREDDSSDEDGEEGGGGGGGSVSWHDLARTVFDVLAEMPAAPAADEELRSWCGAAEVGIVAAANAGEGARQRKRQRLAAEAAAAAGAAAGEQQRAKWASAKAQQRMYSEAWLALLRLELPEDVGKRVLARVQDLIIPALVNPLLLADFLTDTLDRGGLTGMLALDGIFVLVTRHGLEYPNFYARLYQLLTPQAFHAKHRARFFALADVFLASGMVPAYTAAAFVKRLGRLALAAPPAGALLALAFMHNVVRRHPATMQLLHRPPRGGLAGVAGAAAPPPPAAPQPLLPLPPEVAGGGSSAALRANGAASPGEDDDAPAAAAVGVAAGPEAGQSPQPAEQAAQQQQQGPVWQGHDVYDFREPDPGRSRALESSLWELEALRQHHNPQVAAFCSLLDKDLRDRKKTSEADISELLPASYASMFAAEASRRLKAVPTAFYRAPPEALFGGEAAPDFPGWRLDLSTVAGGCLRLPGQAVLPTLGEAPAAAMLEFWSTQLTPGLVGGAAASLIVPEGKVLCITSITAQGCPAQSMQRFPLWTDAVLTLVVTCGNRPPAQLWRSDWVRHKYDSVRMYWVPHFGGACFSPHVLLSSGGVTFTASFTLPDGTPLGGEMAPWTGSNAPTVHIVGHLLPEDQAGDFSGKRLRILATLRFTDVREEAAFGRWHAARMARVDALACLAKGSLLALQGSLGVSLLAVPYFVRDWLVGADLSRLGLLLPLLILASPYLYQKYLATRERLILSVHVISVLCSCGHCMLALAGMRPRLAAQHERWCICLPTSLLLFQARPRIAPPPPPA</sequence>
<dbReference type="EMBL" id="GL433845">
    <property type="protein sequence ID" value="EFN55420.1"/>
    <property type="molecule type" value="Genomic_DNA"/>
</dbReference>
<keyword evidence="3" id="KW-0812">Transmembrane</keyword>
<evidence type="ECO:0000256" key="1">
    <source>
        <dbReference type="ARBA" id="ARBA00007797"/>
    </source>
</evidence>
<feature type="region of interest" description="Disordered" evidence="2">
    <location>
        <begin position="167"/>
        <end position="211"/>
    </location>
</feature>
<evidence type="ECO:0000313" key="6">
    <source>
        <dbReference type="Proteomes" id="UP000008141"/>
    </source>
</evidence>
<feature type="transmembrane region" description="Helical" evidence="3">
    <location>
        <begin position="390"/>
        <end position="412"/>
    </location>
</feature>
<name>E1ZG78_CHLVA</name>
<dbReference type="eggNOG" id="KOG2154">
    <property type="taxonomic scope" value="Eukaryota"/>
</dbReference>
<dbReference type="OrthoDB" id="10263185at2759"/>
<dbReference type="PANTHER" id="PTHR12455:SF0">
    <property type="entry name" value="NUCLEOLAR COMPLEX PROTEIN 4 HOMOLOG"/>
    <property type="match status" value="1"/>
</dbReference>
<dbReference type="InterPro" id="IPR027193">
    <property type="entry name" value="Noc4"/>
</dbReference>
<organism evidence="6">
    <name type="scientific">Chlorella variabilis</name>
    <name type="common">Green alga</name>
    <dbReference type="NCBI Taxonomy" id="554065"/>
    <lineage>
        <taxon>Eukaryota</taxon>
        <taxon>Viridiplantae</taxon>
        <taxon>Chlorophyta</taxon>
        <taxon>core chlorophytes</taxon>
        <taxon>Trebouxiophyceae</taxon>
        <taxon>Chlorellales</taxon>
        <taxon>Chlorellaceae</taxon>
        <taxon>Chlorella clade</taxon>
        <taxon>Chlorella</taxon>
    </lineage>
</organism>
<comment type="similarity">
    <text evidence="1">Belongs to the CBF/MAK21 family.</text>
</comment>
<dbReference type="GO" id="GO:0042254">
    <property type="term" value="P:ribosome biogenesis"/>
    <property type="evidence" value="ECO:0007669"/>
    <property type="project" value="InterPro"/>
</dbReference>
<evidence type="ECO:0000259" key="4">
    <source>
        <dbReference type="Pfam" id="PF03914"/>
    </source>
</evidence>
<proteinExistence type="inferred from homology"/>
<accession>E1ZG78</accession>
<feature type="compositionally biased region" description="Low complexity" evidence="2">
    <location>
        <begin position="505"/>
        <end position="536"/>
    </location>
</feature>
<dbReference type="PANTHER" id="PTHR12455">
    <property type="entry name" value="NUCLEOLAR COMPLEX PROTEIN 4"/>
    <property type="match status" value="1"/>
</dbReference>
<evidence type="ECO:0000313" key="5">
    <source>
        <dbReference type="EMBL" id="EFN55420.1"/>
    </source>
</evidence>
<dbReference type="AlphaFoldDB" id="E1ZG78"/>
<keyword evidence="6" id="KW-1185">Reference proteome</keyword>
<feature type="compositionally biased region" description="Pro residues" evidence="2">
    <location>
        <begin position="464"/>
        <end position="479"/>
    </location>
</feature>
<dbReference type="GeneID" id="17354719"/>
<gene>
    <name evidence="5" type="ORF">CHLNCDRAFT_58007</name>
</gene>
<keyword evidence="3" id="KW-0472">Membrane</keyword>
<dbReference type="RefSeq" id="XP_005847522.1">
    <property type="nucleotide sequence ID" value="XM_005847460.1"/>
</dbReference>
<feature type="compositionally biased region" description="Low complexity" evidence="2">
    <location>
        <begin position="167"/>
        <end position="188"/>
    </location>
</feature>
<feature type="compositionally biased region" description="Basic and acidic residues" evidence="2">
    <location>
        <begin position="542"/>
        <end position="554"/>
    </location>
</feature>
<feature type="region of interest" description="Disordered" evidence="2">
    <location>
        <begin position="456"/>
        <end position="554"/>
    </location>
</feature>
<dbReference type="GO" id="GO:0032040">
    <property type="term" value="C:small-subunit processome"/>
    <property type="evidence" value="ECO:0007669"/>
    <property type="project" value="TreeGrafter"/>
</dbReference>
<reference evidence="5 6" key="1">
    <citation type="journal article" date="2010" name="Plant Cell">
        <title>The Chlorella variabilis NC64A genome reveals adaptation to photosymbiosis, coevolution with viruses, and cryptic sex.</title>
        <authorList>
            <person name="Blanc G."/>
            <person name="Duncan G."/>
            <person name="Agarkova I."/>
            <person name="Borodovsky M."/>
            <person name="Gurnon J."/>
            <person name="Kuo A."/>
            <person name="Lindquist E."/>
            <person name="Lucas S."/>
            <person name="Pangilinan J."/>
            <person name="Polle J."/>
            <person name="Salamov A."/>
            <person name="Terry A."/>
            <person name="Yamada T."/>
            <person name="Dunigan D.D."/>
            <person name="Grigoriev I.V."/>
            <person name="Claverie J.M."/>
            <person name="Van Etten J.L."/>
        </authorList>
    </citation>
    <scope>NUCLEOTIDE SEQUENCE [LARGE SCALE GENOMIC DNA]</scope>
    <source>
        <strain evidence="5 6">NC64A</strain>
    </source>
</reference>
<evidence type="ECO:0000256" key="3">
    <source>
        <dbReference type="SAM" id="Phobius"/>
    </source>
</evidence>